<evidence type="ECO:0000313" key="2">
    <source>
        <dbReference type="EMBL" id="PKY44865.1"/>
    </source>
</evidence>
<dbReference type="SUPFAM" id="SSF56112">
    <property type="entry name" value="Protein kinase-like (PK-like)"/>
    <property type="match status" value="1"/>
</dbReference>
<dbReference type="InterPro" id="IPR000719">
    <property type="entry name" value="Prot_kinase_dom"/>
</dbReference>
<feature type="non-terminal residue" evidence="2">
    <location>
        <position position="1"/>
    </location>
</feature>
<feature type="domain" description="Protein kinase" evidence="1">
    <location>
        <begin position="1"/>
        <end position="144"/>
    </location>
</feature>
<evidence type="ECO:0000313" key="3">
    <source>
        <dbReference type="Proteomes" id="UP000234323"/>
    </source>
</evidence>
<dbReference type="PANTHER" id="PTHR23257:SF963">
    <property type="entry name" value="AT08303P"/>
    <property type="match status" value="1"/>
</dbReference>
<keyword evidence="3" id="KW-1185">Reference proteome</keyword>
<dbReference type="InterPro" id="IPR011009">
    <property type="entry name" value="Kinase-like_dom_sf"/>
</dbReference>
<keyword evidence="2" id="KW-0418">Kinase</keyword>
<protein>
    <submittedName>
        <fullName evidence="2">Kinase-like protein</fullName>
    </submittedName>
</protein>
<sequence length="169" mass="19226">LEKIHSKGWVRGDLHCRNILLLNKENAFISDFGMCRPTDAVESKDKLYGVIPNITPKIIHGHLRSQTVDIYSLGIVLWELVCGVIAFADRSYDVHSIVDIRDGLCPQTCHFAPPVYSDLLERCWNRDPSKRLCIKDVLNSIEFWCYHGGKTDVLTILTDMIYLGVLINP</sequence>
<keyword evidence="2" id="KW-0808">Transferase</keyword>
<dbReference type="Gene3D" id="1.10.510.10">
    <property type="entry name" value="Transferase(Phosphotransferase) domain 1"/>
    <property type="match status" value="1"/>
</dbReference>
<name>A0A2I1GE30_9GLOM</name>
<gene>
    <name evidence="2" type="ORF">RhiirA4_318444</name>
</gene>
<dbReference type="GO" id="GO:0004672">
    <property type="term" value="F:protein kinase activity"/>
    <property type="evidence" value="ECO:0007669"/>
    <property type="project" value="InterPro"/>
</dbReference>
<evidence type="ECO:0000259" key="1">
    <source>
        <dbReference type="PROSITE" id="PS50011"/>
    </source>
</evidence>
<dbReference type="InterPro" id="IPR050167">
    <property type="entry name" value="Ser_Thr_protein_kinase"/>
</dbReference>
<dbReference type="PANTHER" id="PTHR23257">
    <property type="entry name" value="SERINE-THREONINE PROTEIN KINASE"/>
    <property type="match status" value="1"/>
</dbReference>
<dbReference type="AlphaFoldDB" id="A0A2I1GE30"/>
<dbReference type="EMBL" id="LLXI01000350">
    <property type="protein sequence ID" value="PKY44865.1"/>
    <property type="molecule type" value="Genomic_DNA"/>
</dbReference>
<comment type="caution">
    <text evidence="2">The sequence shown here is derived from an EMBL/GenBank/DDBJ whole genome shotgun (WGS) entry which is preliminary data.</text>
</comment>
<dbReference type="GO" id="GO:0005524">
    <property type="term" value="F:ATP binding"/>
    <property type="evidence" value="ECO:0007669"/>
    <property type="project" value="InterPro"/>
</dbReference>
<dbReference type="PROSITE" id="PS50011">
    <property type="entry name" value="PROTEIN_KINASE_DOM"/>
    <property type="match status" value="1"/>
</dbReference>
<reference evidence="2 3" key="1">
    <citation type="submission" date="2015-10" db="EMBL/GenBank/DDBJ databases">
        <title>Genome analyses suggest a sexual origin of heterokaryosis in a supposedly ancient asexual fungus.</title>
        <authorList>
            <person name="Ropars J."/>
            <person name="Sedzielewska K."/>
            <person name="Noel J."/>
            <person name="Charron P."/>
            <person name="Farinelli L."/>
            <person name="Marton T."/>
            <person name="Kruger M."/>
            <person name="Pelin A."/>
            <person name="Brachmann A."/>
            <person name="Corradi N."/>
        </authorList>
    </citation>
    <scope>NUCLEOTIDE SEQUENCE [LARGE SCALE GENOMIC DNA]</scope>
    <source>
        <strain evidence="2 3">A4</strain>
    </source>
</reference>
<dbReference type="Proteomes" id="UP000234323">
    <property type="component" value="Unassembled WGS sequence"/>
</dbReference>
<dbReference type="GO" id="GO:0005737">
    <property type="term" value="C:cytoplasm"/>
    <property type="evidence" value="ECO:0007669"/>
    <property type="project" value="TreeGrafter"/>
</dbReference>
<proteinExistence type="predicted"/>
<dbReference type="Pfam" id="PF00069">
    <property type="entry name" value="Pkinase"/>
    <property type="match status" value="1"/>
</dbReference>
<organism evidence="2 3">
    <name type="scientific">Rhizophagus irregularis</name>
    <dbReference type="NCBI Taxonomy" id="588596"/>
    <lineage>
        <taxon>Eukaryota</taxon>
        <taxon>Fungi</taxon>
        <taxon>Fungi incertae sedis</taxon>
        <taxon>Mucoromycota</taxon>
        <taxon>Glomeromycotina</taxon>
        <taxon>Glomeromycetes</taxon>
        <taxon>Glomerales</taxon>
        <taxon>Glomeraceae</taxon>
        <taxon>Rhizophagus</taxon>
    </lineage>
</organism>
<dbReference type="GO" id="GO:0007165">
    <property type="term" value="P:signal transduction"/>
    <property type="evidence" value="ECO:0007669"/>
    <property type="project" value="TreeGrafter"/>
</dbReference>
<accession>A0A2I1GE30</accession>